<dbReference type="eggNOG" id="COG3520">
    <property type="taxonomic scope" value="Bacteria"/>
</dbReference>
<evidence type="ECO:0000313" key="2">
    <source>
        <dbReference type="EMBL" id="AEU36283.1"/>
    </source>
</evidence>
<proteinExistence type="predicted"/>
<dbReference type="OrthoDB" id="108598at2"/>
<reference evidence="2 3" key="1">
    <citation type="submission" date="2011-11" db="EMBL/GenBank/DDBJ databases">
        <title>Complete sequence of Granulicella mallensis MP5ACTX8.</title>
        <authorList>
            <consortium name="US DOE Joint Genome Institute"/>
            <person name="Lucas S."/>
            <person name="Copeland A."/>
            <person name="Lapidus A."/>
            <person name="Cheng J.-F."/>
            <person name="Goodwin L."/>
            <person name="Pitluck S."/>
            <person name="Peters L."/>
            <person name="Lu M."/>
            <person name="Detter J.C."/>
            <person name="Han C."/>
            <person name="Tapia R."/>
            <person name="Land M."/>
            <person name="Hauser L."/>
            <person name="Kyrpides N."/>
            <person name="Ivanova N."/>
            <person name="Mikhailova N."/>
            <person name="Pagani I."/>
            <person name="Rawat S."/>
            <person name="Mannisto M."/>
            <person name="Haggblom M."/>
            <person name="Woyke T."/>
        </authorList>
    </citation>
    <scope>NUCLEOTIDE SEQUENCE [LARGE SCALE GENOMIC DNA]</scope>
    <source>
        <strain evidence="3">ATCC BAA-1857 / DSM 23137 / MP5ACTX8</strain>
    </source>
</reference>
<dbReference type="Proteomes" id="UP000007113">
    <property type="component" value="Chromosome"/>
</dbReference>
<dbReference type="InterPro" id="IPR005543">
    <property type="entry name" value="PASTA_dom"/>
</dbReference>
<accession>G8NSU0</accession>
<organism evidence="2 3">
    <name type="scientific">Granulicella mallensis (strain ATCC BAA-1857 / DSM 23137 / MP5ACTX8)</name>
    <dbReference type="NCBI Taxonomy" id="682795"/>
    <lineage>
        <taxon>Bacteria</taxon>
        <taxon>Pseudomonadati</taxon>
        <taxon>Acidobacteriota</taxon>
        <taxon>Terriglobia</taxon>
        <taxon>Terriglobales</taxon>
        <taxon>Acidobacteriaceae</taxon>
        <taxon>Granulicella</taxon>
    </lineage>
</organism>
<dbReference type="PROSITE" id="PS51178">
    <property type="entry name" value="PASTA"/>
    <property type="match status" value="1"/>
</dbReference>
<dbReference type="KEGG" id="gma:AciX8_1952"/>
<dbReference type="HOGENOM" id="CLU_836165_0_0_0"/>
<dbReference type="EMBL" id="CP003130">
    <property type="protein sequence ID" value="AEU36283.1"/>
    <property type="molecule type" value="Genomic_DNA"/>
</dbReference>
<keyword evidence="3" id="KW-1185">Reference proteome</keyword>
<evidence type="ECO:0000259" key="1">
    <source>
        <dbReference type="PROSITE" id="PS51178"/>
    </source>
</evidence>
<evidence type="ECO:0000313" key="3">
    <source>
        <dbReference type="Proteomes" id="UP000007113"/>
    </source>
</evidence>
<sequence length="299" mass="33088">MIPASIVMPDFQTPTAGFAHSVDSALLVLERLGVPDARITLLMAGAGRPDLTVVKQSPPPGTPLLSTTRVALSIAGFGFFHALPLSMRESGTEHEMGTREICRAFDSPVEKLARWFRAGAPMFAFSEQHPETCLPWLALFGIDASRWPEDLWFRLSLLMPALARLGGRQSGIKLTMHLLFDLPLHSVESFPTYRSYGQISGLGERSSRLGEDWIAGDGMRDVDGIRLRLGPVPLVRYRYFQDSIGSELLRMACGLCLSAYQDYKIAWLIEDQNLIPVLGDEMKNGRLGVNFHLGRGMKS</sequence>
<name>G8NSU0_GRAMM</name>
<dbReference type="STRING" id="682795.AciX8_1952"/>
<feature type="domain" description="PASTA" evidence="1">
    <location>
        <begin position="2"/>
        <end position="76"/>
    </location>
</feature>
<protein>
    <recommendedName>
        <fullName evidence="1">PASTA domain-containing protein</fullName>
    </recommendedName>
</protein>
<dbReference type="AlphaFoldDB" id="G8NSU0"/>
<gene>
    <name evidence="2" type="ordered locus">AciX8_1952</name>
</gene>
<dbReference type="RefSeq" id="WP_014265162.1">
    <property type="nucleotide sequence ID" value="NC_016631.1"/>
</dbReference>